<evidence type="ECO:0000256" key="1">
    <source>
        <dbReference type="SAM" id="MobiDB-lite"/>
    </source>
</evidence>
<organism evidence="4 5">
    <name type="scientific">Phialocephala subalpina</name>
    <dbReference type="NCBI Taxonomy" id="576137"/>
    <lineage>
        <taxon>Eukaryota</taxon>
        <taxon>Fungi</taxon>
        <taxon>Dikarya</taxon>
        <taxon>Ascomycota</taxon>
        <taxon>Pezizomycotina</taxon>
        <taxon>Leotiomycetes</taxon>
        <taxon>Helotiales</taxon>
        <taxon>Mollisiaceae</taxon>
        <taxon>Phialocephala</taxon>
        <taxon>Phialocephala fortinii species complex</taxon>
    </lineage>
</organism>
<name>A0A1L7WTK3_9HELO</name>
<dbReference type="Proteomes" id="UP000184330">
    <property type="component" value="Unassembled WGS sequence"/>
</dbReference>
<feature type="transmembrane region" description="Helical" evidence="2">
    <location>
        <begin position="198"/>
        <end position="219"/>
    </location>
</feature>
<gene>
    <name evidence="4" type="ORF">PAC_05990</name>
</gene>
<keyword evidence="2" id="KW-0472">Membrane</keyword>
<evidence type="ECO:0000313" key="4">
    <source>
        <dbReference type="EMBL" id="CZR56102.1"/>
    </source>
</evidence>
<proteinExistence type="predicted"/>
<feature type="signal peptide" evidence="3">
    <location>
        <begin position="1"/>
        <end position="20"/>
    </location>
</feature>
<dbReference type="EMBL" id="FJOG01000007">
    <property type="protein sequence ID" value="CZR56102.1"/>
    <property type="molecule type" value="Genomic_DNA"/>
</dbReference>
<reference evidence="4 5" key="1">
    <citation type="submission" date="2016-03" db="EMBL/GenBank/DDBJ databases">
        <authorList>
            <person name="Ploux O."/>
        </authorList>
    </citation>
    <scope>NUCLEOTIDE SEQUENCE [LARGE SCALE GENOMIC DNA]</scope>
    <source>
        <strain evidence="4 5">UAMH 11012</strain>
    </source>
</reference>
<accession>A0A1L7WTK3</accession>
<evidence type="ECO:0008006" key="6">
    <source>
        <dbReference type="Google" id="ProtNLM"/>
    </source>
</evidence>
<sequence>MTVLTTSLLSMLLLLPPSLAQRLCYFSDGTAADGYSACNNNTEHSGCCRLYQTNGTPVDLCTTNGLCLGRNGVWNGFFFQSGCTDPTWQSSNCPHACPALDSPESNVVQPCNASSGGLWCCRADGTDDCCGSAKALAIGQLILPTSLSSSTSSSSSSSPISTSTTQAIPPNSNSTLSPSTSCAPSSTASGPKPQVSTATIGIGASLGVAFLVTLGMLGWREWAWRKRPVVTFVQGTQEGGSDKVSEVSALPKVYHELGRYGHECQELGGSGHGRPELDGFNHF</sequence>
<evidence type="ECO:0000256" key="3">
    <source>
        <dbReference type="SAM" id="SignalP"/>
    </source>
</evidence>
<evidence type="ECO:0000313" key="5">
    <source>
        <dbReference type="Proteomes" id="UP000184330"/>
    </source>
</evidence>
<keyword evidence="3" id="KW-0732">Signal</keyword>
<feature type="compositionally biased region" description="Low complexity" evidence="1">
    <location>
        <begin position="146"/>
        <end position="189"/>
    </location>
</feature>
<keyword evidence="2" id="KW-0812">Transmembrane</keyword>
<dbReference type="STRING" id="576137.A0A1L7WTK3"/>
<keyword evidence="2" id="KW-1133">Transmembrane helix</keyword>
<feature type="region of interest" description="Disordered" evidence="1">
    <location>
        <begin position="146"/>
        <end position="195"/>
    </location>
</feature>
<keyword evidence="5" id="KW-1185">Reference proteome</keyword>
<feature type="chain" id="PRO_5012589240" description="Mid2 domain-containing protein" evidence="3">
    <location>
        <begin position="21"/>
        <end position="283"/>
    </location>
</feature>
<dbReference type="AlphaFoldDB" id="A0A1L7WTK3"/>
<dbReference type="OrthoDB" id="5215637at2759"/>
<protein>
    <recommendedName>
        <fullName evidence="6">Mid2 domain-containing protein</fullName>
    </recommendedName>
</protein>
<evidence type="ECO:0000256" key="2">
    <source>
        <dbReference type="SAM" id="Phobius"/>
    </source>
</evidence>